<dbReference type="Proteomes" id="UP000020218">
    <property type="component" value="Unassembled WGS sequence"/>
</dbReference>
<keyword evidence="3" id="KW-1185">Reference proteome</keyword>
<evidence type="ECO:0000313" key="3">
    <source>
        <dbReference type="Proteomes" id="UP000020218"/>
    </source>
</evidence>
<sequence>MRSRPGVESRRLPAAAPRRQSGVALLALLTLLTLWGLYLLVGELNVTQFQVARKEAAGAALAQAKQALIGRAAGDDNRPGSLPCPAVDESGVAPLFAGNQCPTYVGRLPWRTLDVGELRDAAGQLLWYALAPALRDDDSAQPINFETVPQLRLDGAPNVVAIVFAPGVPLANQNGRPGNAVADYLDGSNADGDQDFVSGPQSAAFNDVVLAVTRDDLFRVVNQRILGEVRARAENASLPDHGLLGYQALNGGFPAADGDTDGWADAGVLAGRLPYRDLSFSPAALAWLTANDWWRLVSYTQISPCLARIGIVGSAATMDVSGAGPACP</sequence>
<keyword evidence="1" id="KW-0472">Membrane</keyword>
<protein>
    <submittedName>
        <fullName evidence="2">Uncharacterized protein</fullName>
    </submittedName>
</protein>
<feature type="transmembrane region" description="Helical" evidence="1">
    <location>
        <begin position="21"/>
        <end position="41"/>
    </location>
</feature>
<keyword evidence="1" id="KW-1133">Transmembrane helix</keyword>
<gene>
    <name evidence="2" type="ORF">AW08_03382</name>
</gene>
<keyword evidence="1" id="KW-0812">Transmembrane</keyword>
<evidence type="ECO:0000313" key="2">
    <source>
        <dbReference type="EMBL" id="EXI65219.1"/>
    </source>
</evidence>
<dbReference type="AlphaFoldDB" id="A0A011PG09"/>
<proteinExistence type="predicted"/>
<dbReference type="PATRIC" id="fig|1454001.3.peg.3424"/>
<reference evidence="2" key="1">
    <citation type="submission" date="2014-02" db="EMBL/GenBank/DDBJ databases">
        <title>Expanding our view of genomic diversity in Candidatus Accumulibacter clades.</title>
        <authorList>
            <person name="Skennerton C.T."/>
            <person name="Barr J.J."/>
            <person name="Slater F.R."/>
            <person name="Bond P.L."/>
            <person name="Tyson G.W."/>
        </authorList>
    </citation>
    <scope>NUCLEOTIDE SEQUENCE [LARGE SCALE GENOMIC DNA]</scope>
</reference>
<organism evidence="2 3">
    <name type="scientific">Candidatus Accumulibacter adjunctus</name>
    <dbReference type="NCBI Taxonomy" id="1454001"/>
    <lineage>
        <taxon>Bacteria</taxon>
        <taxon>Pseudomonadati</taxon>
        <taxon>Pseudomonadota</taxon>
        <taxon>Betaproteobacteria</taxon>
        <taxon>Candidatus Accumulibacter</taxon>
    </lineage>
</organism>
<dbReference type="STRING" id="1454001.AW08_03382"/>
<comment type="caution">
    <text evidence="2">The sequence shown here is derived from an EMBL/GenBank/DDBJ whole genome shotgun (WGS) entry which is preliminary data.</text>
</comment>
<accession>A0A011PG09</accession>
<evidence type="ECO:0000256" key="1">
    <source>
        <dbReference type="SAM" id="Phobius"/>
    </source>
</evidence>
<dbReference type="EMBL" id="JFAX01000026">
    <property type="protein sequence ID" value="EXI65219.1"/>
    <property type="molecule type" value="Genomic_DNA"/>
</dbReference>
<name>A0A011PG09_9PROT</name>